<feature type="region of interest" description="Disordered" evidence="3">
    <location>
        <begin position="471"/>
        <end position="510"/>
    </location>
</feature>
<keyword evidence="1" id="KW-0106">Calcium</keyword>
<dbReference type="InterPro" id="IPR011992">
    <property type="entry name" value="EF-hand-dom_pair"/>
</dbReference>
<keyword evidence="2" id="KW-0175">Coiled coil</keyword>
<feature type="compositionally biased region" description="Polar residues" evidence="3">
    <location>
        <begin position="125"/>
        <end position="134"/>
    </location>
</feature>
<feature type="compositionally biased region" description="Polar residues" evidence="3">
    <location>
        <begin position="292"/>
        <end position="305"/>
    </location>
</feature>
<dbReference type="EMBL" id="NEDP02005578">
    <property type="protein sequence ID" value="OWF37848.1"/>
    <property type="molecule type" value="Genomic_DNA"/>
</dbReference>
<feature type="coiled-coil region" evidence="2">
    <location>
        <begin position="943"/>
        <end position="970"/>
    </location>
</feature>
<dbReference type="PROSITE" id="PS00018">
    <property type="entry name" value="EF_HAND_1"/>
    <property type="match status" value="1"/>
</dbReference>
<organism evidence="5 6">
    <name type="scientific">Mizuhopecten yessoensis</name>
    <name type="common">Japanese scallop</name>
    <name type="synonym">Patinopecten yessoensis</name>
    <dbReference type="NCBI Taxonomy" id="6573"/>
    <lineage>
        <taxon>Eukaryota</taxon>
        <taxon>Metazoa</taxon>
        <taxon>Spiralia</taxon>
        <taxon>Lophotrochozoa</taxon>
        <taxon>Mollusca</taxon>
        <taxon>Bivalvia</taxon>
        <taxon>Autobranchia</taxon>
        <taxon>Pteriomorphia</taxon>
        <taxon>Pectinida</taxon>
        <taxon>Pectinoidea</taxon>
        <taxon>Pectinidae</taxon>
        <taxon>Mizuhopecten</taxon>
    </lineage>
</organism>
<feature type="region of interest" description="Disordered" evidence="3">
    <location>
        <begin position="125"/>
        <end position="156"/>
    </location>
</feature>
<accession>A0A210PMY7</accession>
<dbReference type="Gene3D" id="1.10.238.10">
    <property type="entry name" value="EF-hand"/>
    <property type="match status" value="1"/>
</dbReference>
<evidence type="ECO:0000313" key="6">
    <source>
        <dbReference type="Proteomes" id="UP000242188"/>
    </source>
</evidence>
<feature type="region of interest" description="Disordered" evidence="3">
    <location>
        <begin position="380"/>
        <end position="423"/>
    </location>
</feature>
<dbReference type="SMART" id="SM00054">
    <property type="entry name" value="EFh"/>
    <property type="match status" value="1"/>
</dbReference>
<feature type="region of interest" description="Disordered" evidence="3">
    <location>
        <begin position="718"/>
        <end position="744"/>
    </location>
</feature>
<proteinExistence type="predicted"/>
<keyword evidence="6" id="KW-1185">Reference proteome</keyword>
<dbReference type="InterPro" id="IPR018247">
    <property type="entry name" value="EF_Hand_1_Ca_BS"/>
</dbReference>
<dbReference type="STRING" id="6573.A0A210PMY7"/>
<protein>
    <submittedName>
        <fullName evidence="5">Colorectal mutant cancer protein</fullName>
    </submittedName>
</protein>
<evidence type="ECO:0000313" key="5">
    <source>
        <dbReference type="EMBL" id="OWF37848.1"/>
    </source>
</evidence>
<feature type="compositionally biased region" description="Low complexity" evidence="3">
    <location>
        <begin position="726"/>
        <end position="741"/>
    </location>
</feature>
<feature type="region of interest" description="Disordered" evidence="3">
    <location>
        <begin position="97"/>
        <end position="116"/>
    </location>
</feature>
<dbReference type="InterPro" id="IPR002048">
    <property type="entry name" value="EF_hand_dom"/>
</dbReference>
<dbReference type="Proteomes" id="UP000242188">
    <property type="component" value="Unassembled WGS sequence"/>
</dbReference>
<gene>
    <name evidence="5" type="ORF">KP79_PYT22638</name>
</gene>
<dbReference type="PANTHER" id="PTHR23347">
    <property type="entry name" value="COLORECTAL MUTANT CANCER PROTEIN MCC PROTEIN -RELATED"/>
    <property type="match status" value="1"/>
</dbReference>
<feature type="coiled-coil region" evidence="2">
    <location>
        <begin position="572"/>
        <end position="606"/>
    </location>
</feature>
<dbReference type="InterPro" id="IPR040171">
    <property type="entry name" value="USBP1-like"/>
</dbReference>
<feature type="coiled-coil region" evidence="2">
    <location>
        <begin position="204"/>
        <end position="281"/>
    </location>
</feature>
<feature type="region of interest" description="Disordered" evidence="3">
    <location>
        <begin position="282"/>
        <end position="305"/>
    </location>
</feature>
<evidence type="ECO:0000256" key="1">
    <source>
        <dbReference type="ARBA" id="ARBA00022837"/>
    </source>
</evidence>
<dbReference type="InterPro" id="IPR019536">
    <property type="entry name" value="USHBP1_PDZ-bd"/>
</dbReference>
<dbReference type="AlphaFoldDB" id="A0A210PMY7"/>
<dbReference type="PROSITE" id="PS50222">
    <property type="entry name" value="EF_HAND_2"/>
    <property type="match status" value="1"/>
</dbReference>
<evidence type="ECO:0000256" key="3">
    <source>
        <dbReference type="SAM" id="MobiDB-lite"/>
    </source>
</evidence>
<evidence type="ECO:0000256" key="2">
    <source>
        <dbReference type="SAM" id="Coils"/>
    </source>
</evidence>
<evidence type="ECO:0000259" key="4">
    <source>
        <dbReference type="PROSITE" id="PS50222"/>
    </source>
</evidence>
<comment type="caution">
    <text evidence="5">The sequence shown here is derived from an EMBL/GenBank/DDBJ whole genome shotgun (WGS) entry which is preliminary data.</text>
</comment>
<reference evidence="5 6" key="1">
    <citation type="journal article" date="2017" name="Nat. Ecol. Evol.">
        <title>Scallop genome provides insights into evolution of bilaterian karyotype and development.</title>
        <authorList>
            <person name="Wang S."/>
            <person name="Zhang J."/>
            <person name="Jiao W."/>
            <person name="Li J."/>
            <person name="Xun X."/>
            <person name="Sun Y."/>
            <person name="Guo X."/>
            <person name="Huan P."/>
            <person name="Dong B."/>
            <person name="Zhang L."/>
            <person name="Hu X."/>
            <person name="Sun X."/>
            <person name="Wang J."/>
            <person name="Zhao C."/>
            <person name="Wang Y."/>
            <person name="Wang D."/>
            <person name="Huang X."/>
            <person name="Wang R."/>
            <person name="Lv J."/>
            <person name="Li Y."/>
            <person name="Zhang Z."/>
            <person name="Liu B."/>
            <person name="Lu W."/>
            <person name="Hui Y."/>
            <person name="Liang J."/>
            <person name="Zhou Z."/>
            <person name="Hou R."/>
            <person name="Li X."/>
            <person name="Liu Y."/>
            <person name="Li H."/>
            <person name="Ning X."/>
            <person name="Lin Y."/>
            <person name="Zhao L."/>
            <person name="Xing Q."/>
            <person name="Dou J."/>
            <person name="Li Y."/>
            <person name="Mao J."/>
            <person name="Guo H."/>
            <person name="Dou H."/>
            <person name="Li T."/>
            <person name="Mu C."/>
            <person name="Jiang W."/>
            <person name="Fu Q."/>
            <person name="Fu X."/>
            <person name="Miao Y."/>
            <person name="Liu J."/>
            <person name="Yu Q."/>
            <person name="Li R."/>
            <person name="Liao H."/>
            <person name="Li X."/>
            <person name="Kong Y."/>
            <person name="Jiang Z."/>
            <person name="Chourrout D."/>
            <person name="Li R."/>
            <person name="Bao Z."/>
        </authorList>
    </citation>
    <scope>NUCLEOTIDE SEQUENCE [LARGE SCALE GENOMIC DNA]</scope>
    <source>
        <strain evidence="5 6">PY_sf001</strain>
    </source>
</reference>
<dbReference type="OrthoDB" id="6256369at2759"/>
<feature type="domain" description="EF-hand" evidence="4">
    <location>
        <begin position="29"/>
        <end position="64"/>
    </location>
</feature>
<feature type="compositionally biased region" description="Pro residues" evidence="3">
    <location>
        <begin position="401"/>
        <end position="412"/>
    </location>
</feature>
<dbReference type="Pfam" id="PF10506">
    <property type="entry name" value="USHBP1_PDZ-bd"/>
    <property type="match status" value="2"/>
</dbReference>
<sequence length="996" mass="111953">MESSPDDVDTLTTRLKRDSGSDSDSSSTAEEERLRKLFDSCDADGDGLLDRHDFEFMCRQLNMEDSSAEIMAQIGMVTGSRISFQDFIQSRSQVLADSDPGQYMDDTGIESDHSGLVKQPQANITSWPTMSSDSFGAHSGKPDSVDYDSGARDMSPEPSSLQALMETHDPSIVQQAHSDSGTNDMLDLANRLHLAAITSLKGELIELNNRFQFLTGERDSLEKQLNKSQTDRLYFQRDCEDRLEQTTSRYEERITELHSVIAELRKKIERHHINVIKEEEEYVEESDAAVHSNKSNNGGSTRDNIAGESQASIVEAGNDLNSELSRVVTELESTIDERKRIASVVVDDQEDVDLEEDTNETGEDDSIEEKALEACKQMEAFDFESTPPPAPPPRDPRPATFHPPPPPPPNEFPEPAYLQEEINSLRAETSTMQEQIGRQEAELNMYKAALDSIREERDRFKKKVKDIQCRQQTYDLASSPQHSRTATPTKPQHLTPSGDRSTPASSTNESFPVAKVAELKKLKTCASERQILGAEISSAGLPNTKVAEHLVQSLQECSNMQEILQTLYKCGNEMSDNKLNEFELEFERLQSKIDNLKSQNDLLLLTLEESKSMTDRLTVLMGKYESNHTALQLAVGYSDQTMEAYDVLLGLVESELAVVLCNCQAAGLTGQTDGTQRDASQMEVMAQRVAQSRRTAESMVAHLLLKLDRNVGIYSGAHASNTNPWEEMSSESSSKGSAAMESDFDKNDEQRIREYIQCLKNSRGTVKSTIIEMESIHLEPQIQENQRSVETQRLDLENAVLLQELMAMKEEKTELKSSNYLLEKEKRALELKLSSRDSEQQANFLQIEHLKCELQEREARLPKDEDNAGFSLVDYMSSNPDLGKELSEAAKREKKLKARVQELVVTLEKLSRNSEIRHQQSADFVNDLKRANSALISAFDKSKKKYQSKLKRMELQMAALTERYDAQIQMIGKKLAMQESETVMSQSRPAPNETSL</sequence>
<dbReference type="PANTHER" id="PTHR23347:SF6">
    <property type="entry name" value="FI17904P1"/>
    <property type="match status" value="1"/>
</dbReference>
<feature type="region of interest" description="Disordered" evidence="3">
    <location>
        <begin position="1"/>
        <end position="31"/>
    </location>
</feature>
<dbReference type="GO" id="GO:0005509">
    <property type="term" value="F:calcium ion binding"/>
    <property type="evidence" value="ECO:0007669"/>
    <property type="project" value="InterPro"/>
</dbReference>
<name>A0A210PMY7_MIZYE</name>
<feature type="compositionally biased region" description="Basic and acidic residues" evidence="3">
    <location>
        <begin position="140"/>
        <end position="155"/>
    </location>
</feature>
<dbReference type="SUPFAM" id="SSF47473">
    <property type="entry name" value="EF-hand"/>
    <property type="match status" value="1"/>
</dbReference>